<dbReference type="KEGG" id="spad:DVK44_25495"/>
<dbReference type="EMBL" id="CP031194">
    <property type="protein sequence ID" value="AXG80470.1"/>
    <property type="molecule type" value="Genomic_DNA"/>
</dbReference>
<name>A0A345HUU6_9ACTN</name>
<dbReference type="AlphaFoldDB" id="A0A345HUU6"/>
<organism evidence="2 3">
    <name type="scientific">Streptomyces paludis</name>
    <dbReference type="NCBI Taxonomy" id="2282738"/>
    <lineage>
        <taxon>Bacteria</taxon>
        <taxon>Bacillati</taxon>
        <taxon>Actinomycetota</taxon>
        <taxon>Actinomycetes</taxon>
        <taxon>Kitasatosporales</taxon>
        <taxon>Streptomycetaceae</taxon>
        <taxon>Streptomyces</taxon>
    </lineage>
</organism>
<dbReference type="Gene3D" id="3.40.50.12370">
    <property type="match status" value="1"/>
</dbReference>
<dbReference type="Pfam" id="PF00582">
    <property type="entry name" value="Usp"/>
    <property type="match status" value="1"/>
</dbReference>
<dbReference type="Proteomes" id="UP000253868">
    <property type="component" value="Chromosome"/>
</dbReference>
<keyword evidence="3" id="KW-1185">Reference proteome</keyword>
<feature type="domain" description="UspA" evidence="1">
    <location>
        <begin position="18"/>
        <end position="149"/>
    </location>
</feature>
<accession>A0A345HUU6</accession>
<evidence type="ECO:0000259" key="1">
    <source>
        <dbReference type="Pfam" id="PF00582"/>
    </source>
</evidence>
<evidence type="ECO:0000313" key="3">
    <source>
        <dbReference type="Proteomes" id="UP000253868"/>
    </source>
</evidence>
<evidence type="ECO:0000313" key="2">
    <source>
        <dbReference type="EMBL" id="AXG80470.1"/>
    </source>
</evidence>
<dbReference type="SUPFAM" id="SSF52402">
    <property type="entry name" value="Adenine nucleotide alpha hydrolases-like"/>
    <property type="match status" value="1"/>
</dbReference>
<dbReference type="OrthoDB" id="3734319at2"/>
<dbReference type="InterPro" id="IPR006016">
    <property type="entry name" value="UspA"/>
</dbReference>
<protein>
    <submittedName>
        <fullName evidence="2">Universal stress protein</fullName>
    </submittedName>
</protein>
<proteinExistence type="predicted"/>
<reference evidence="3" key="1">
    <citation type="submission" date="2018-07" db="EMBL/GenBank/DDBJ databases">
        <authorList>
            <person name="Zhao J."/>
        </authorList>
    </citation>
    <scope>NUCLEOTIDE SEQUENCE [LARGE SCALE GENOMIC DNA]</scope>
    <source>
        <strain evidence="3">GSSD-12</strain>
    </source>
</reference>
<dbReference type="RefSeq" id="WP_114662204.1">
    <property type="nucleotide sequence ID" value="NZ_CP031194.1"/>
</dbReference>
<sequence length="162" mass="17121">MTVLVWITEATWPACVDAARRCPAGAGAAPDELALLHVSDDEVAAAAHRAYAGLLGRGHRPDRDPGARLEALSRPAAADLLEAAAHRLGRPCVFLEHHGRVEHEVVRAAAGAELLICARDGEPGRPGPHSLGRATRFVVDHAECPVLLVWPYGAEVPVPPPV</sequence>
<gene>
    <name evidence="2" type="ORF">DVK44_25495</name>
</gene>